<accession>A0AAD8F516</accession>
<gene>
    <name evidence="1" type="ORF">Bpfe_019923</name>
</gene>
<proteinExistence type="predicted"/>
<comment type="caution">
    <text evidence="1">The sequence shown here is derived from an EMBL/GenBank/DDBJ whole genome shotgun (WGS) entry which is preliminary data.</text>
</comment>
<protein>
    <submittedName>
        <fullName evidence="1">Mucin-3A</fullName>
    </submittedName>
</protein>
<reference evidence="1" key="1">
    <citation type="journal article" date="2023" name="PLoS Negl. Trop. Dis.">
        <title>A genome sequence for Biomphalaria pfeifferi, the major vector snail for the human-infecting parasite Schistosoma mansoni.</title>
        <authorList>
            <person name="Bu L."/>
            <person name="Lu L."/>
            <person name="Laidemitt M.R."/>
            <person name="Zhang S.M."/>
            <person name="Mutuku M."/>
            <person name="Mkoji G."/>
            <person name="Steinauer M."/>
            <person name="Loker E.S."/>
        </authorList>
    </citation>
    <scope>NUCLEOTIDE SEQUENCE</scope>
    <source>
        <strain evidence="1">KasaAsao</strain>
    </source>
</reference>
<keyword evidence="2" id="KW-1185">Reference proteome</keyword>
<sequence>MALVNIVSRFSFGKEPVETGLYNADASDVAEMSVSVLVANVVNDGMMLVDARKPDKELALFQYIRLL</sequence>
<evidence type="ECO:0000313" key="2">
    <source>
        <dbReference type="Proteomes" id="UP001233172"/>
    </source>
</evidence>
<reference evidence="1" key="2">
    <citation type="submission" date="2023-04" db="EMBL/GenBank/DDBJ databases">
        <authorList>
            <person name="Bu L."/>
            <person name="Lu L."/>
            <person name="Laidemitt M.R."/>
            <person name="Zhang S.M."/>
            <person name="Mutuku M."/>
            <person name="Mkoji G."/>
            <person name="Steinauer M."/>
            <person name="Loker E.S."/>
        </authorList>
    </citation>
    <scope>NUCLEOTIDE SEQUENCE</scope>
    <source>
        <strain evidence="1">KasaAsao</strain>
        <tissue evidence="1">Whole Snail</tissue>
    </source>
</reference>
<dbReference type="AlphaFoldDB" id="A0AAD8F516"/>
<organism evidence="1 2">
    <name type="scientific">Biomphalaria pfeifferi</name>
    <name type="common">Bloodfluke planorb</name>
    <name type="synonym">Freshwater snail</name>
    <dbReference type="NCBI Taxonomy" id="112525"/>
    <lineage>
        <taxon>Eukaryota</taxon>
        <taxon>Metazoa</taxon>
        <taxon>Spiralia</taxon>
        <taxon>Lophotrochozoa</taxon>
        <taxon>Mollusca</taxon>
        <taxon>Gastropoda</taxon>
        <taxon>Heterobranchia</taxon>
        <taxon>Euthyneura</taxon>
        <taxon>Panpulmonata</taxon>
        <taxon>Hygrophila</taxon>
        <taxon>Lymnaeoidea</taxon>
        <taxon>Planorbidae</taxon>
        <taxon>Biomphalaria</taxon>
    </lineage>
</organism>
<name>A0AAD8F516_BIOPF</name>
<dbReference type="EMBL" id="JASAOG010000112">
    <property type="protein sequence ID" value="KAK0050586.1"/>
    <property type="molecule type" value="Genomic_DNA"/>
</dbReference>
<dbReference type="Proteomes" id="UP001233172">
    <property type="component" value="Unassembled WGS sequence"/>
</dbReference>
<evidence type="ECO:0000313" key="1">
    <source>
        <dbReference type="EMBL" id="KAK0050586.1"/>
    </source>
</evidence>